<dbReference type="InterPro" id="IPR050327">
    <property type="entry name" value="Proton-linked_MCT"/>
</dbReference>
<sequence length="288" mass="29733">MGRRRGLATCLATTGGSIGGLWMSLATRALIARAGWQWSLRANGIIIIGVGLAVSPLMRMRTRLAGGQRGLADVRVVGSVRFALLFLASVFVAGGYFAPYEFLPPFAVGQVGVSKTWGANVSSVLNGSGTVSRLVVGPLADAVGPMWALVGCLVASMVAVFALWLPFASLKMTLATAVVLGLTGGSLISLTPLITAELFGVGRLLSILGVLYFASTVGSMVCSPVGGLLLDKYGGGGKDYTSVIVYIGVFYAAAAVLVVALRVYSARRSGRKNEASRSVGGDRVVALD</sequence>
<keyword evidence="6" id="KW-1185">Reference proteome</keyword>
<evidence type="ECO:0000313" key="5">
    <source>
        <dbReference type="EMBL" id="KAJ2778946.1"/>
    </source>
</evidence>
<dbReference type="Pfam" id="PF07690">
    <property type="entry name" value="MFS_1"/>
    <property type="match status" value="1"/>
</dbReference>
<evidence type="ECO:0000256" key="3">
    <source>
        <dbReference type="SAM" id="Phobius"/>
    </source>
</evidence>
<feature type="transmembrane region" description="Helical" evidence="3">
    <location>
        <begin position="146"/>
        <end position="167"/>
    </location>
</feature>
<dbReference type="InterPro" id="IPR011701">
    <property type="entry name" value="MFS"/>
</dbReference>
<keyword evidence="3" id="KW-1133">Transmembrane helix</keyword>
<dbReference type="Proteomes" id="UP001140172">
    <property type="component" value="Unassembled WGS sequence"/>
</dbReference>
<dbReference type="GO" id="GO:0022857">
    <property type="term" value="F:transmembrane transporter activity"/>
    <property type="evidence" value="ECO:0007669"/>
    <property type="project" value="InterPro"/>
</dbReference>
<feature type="transmembrane region" description="Helical" evidence="3">
    <location>
        <begin position="243"/>
        <end position="264"/>
    </location>
</feature>
<dbReference type="AlphaFoldDB" id="A0A9W8LFZ9"/>
<feature type="transmembrane region" description="Helical" evidence="3">
    <location>
        <begin position="174"/>
        <end position="195"/>
    </location>
</feature>
<dbReference type="Gene3D" id="1.20.1250.20">
    <property type="entry name" value="MFS general substrate transporter like domains"/>
    <property type="match status" value="1"/>
</dbReference>
<dbReference type="PANTHER" id="PTHR11360:SF284">
    <property type="entry name" value="EG:103B4.3 PROTEIN-RELATED"/>
    <property type="match status" value="1"/>
</dbReference>
<gene>
    <name evidence="5" type="ORF">GGI15_004025</name>
</gene>
<feature type="transmembrane region" description="Helical" evidence="3">
    <location>
        <begin position="79"/>
        <end position="98"/>
    </location>
</feature>
<dbReference type="InterPro" id="IPR036259">
    <property type="entry name" value="MFS_trans_sf"/>
</dbReference>
<feature type="domain" description="Major facilitator superfamily (MFS) profile" evidence="4">
    <location>
        <begin position="1"/>
        <end position="266"/>
    </location>
</feature>
<comment type="subcellular location">
    <subcellularLocation>
        <location evidence="1">Membrane</location>
        <topology evidence="1">Multi-pass membrane protein</topology>
    </subcellularLocation>
</comment>
<evidence type="ECO:0000259" key="4">
    <source>
        <dbReference type="PROSITE" id="PS50850"/>
    </source>
</evidence>
<dbReference type="SUPFAM" id="SSF103473">
    <property type="entry name" value="MFS general substrate transporter"/>
    <property type="match status" value="1"/>
</dbReference>
<feature type="transmembrane region" description="Helical" evidence="3">
    <location>
        <begin position="38"/>
        <end position="58"/>
    </location>
</feature>
<dbReference type="InterPro" id="IPR020846">
    <property type="entry name" value="MFS_dom"/>
</dbReference>
<comment type="caution">
    <text evidence="5">The sequence shown here is derived from an EMBL/GenBank/DDBJ whole genome shotgun (WGS) entry which is preliminary data.</text>
</comment>
<reference evidence="5" key="1">
    <citation type="submission" date="2022-07" db="EMBL/GenBank/DDBJ databases">
        <title>Phylogenomic reconstructions and comparative analyses of Kickxellomycotina fungi.</title>
        <authorList>
            <person name="Reynolds N.K."/>
            <person name="Stajich J.E."/>
            <person name="Barry K."/>
            <person name="Grigoriev I.V."/>
            <person name="Crous P."/>
            <person name="Smith M.E."/>
        </authorList>
    </citation>
    <scope>NUCLEOTIDE SEQUENCE</scope>
    <source>
        <strain evidence="5">BCRC 34489</strain>
    </source>
</reference>
<evidence type="ECO:0000256" key="2">
    <source>
        <dbReference type="ARBA" id="ARBA00006727"/>
    </source>
</evidence>
<keyword evidence="3" id="KW-0472">Membrane</keyword>
<name>A0A9W8LFZ9_9FUNG</name>
<feature type="transmembrane region" description="Helical" evidence="3">
    <location>
        <begin position="207"/>
        <end position="231"/>
    </location>
</feature>
<comment type="similarity">
    <text evidence="2">Belongs to the major facilitator superfamily. Monocarboxylate porter (TC 2.A.1.13) family.</text>
</comment>
<organism evidence="5 6">
    <name type="scientific">Coemansia interrupta</name>
    <dbReference type="NCBI Taxonomy" id="1126814"/>
    <lineage>
        <taxon>Eukaryota</taxon>
        <taxon>Fungi</taxon>
        <taxon>Fungi incertae sedis</taxon>
        <taxon>Zoopagomycota</taxon>
        <taxon>Kickxellomycotina</taxon>
        <taxon>Kickxellomycetes</taxon>
        <taxon>Kickxellales</taxon>
        <taxon>Kickxellaceae</taxon>
        <taxon>Coemansia</taxon>
    </lineage>
</organism>
<dbReference type="PANTHER" id="PTHR11360">
    <property type="entry name" value="MONOCARBOXYLATE TRANSPORTER"/>
    <property type="match status" value="1"/>
</dbReference>
<proteinExistence type="inferred from homology"/>
<dbReference type="GO" id="GO:0016020">
    <property type="term" value="C:membrane"/>
    <property type="evidence" value="ECO:0007669"/>
    <property type="project" value="UniProtKB-SubCell"/>
</dbReference>
<accession>A0A9W8LFZ9</accession>
<keyword evidence="3" id="KW-0812">Transmembrane</keyword>
<dbReference type="OrthoDB" id="2213137at2759"/>
<protein>
    <recommendedName>
        <fullName evidence="4">Major facilitator superfamily (MFS) profile domain-containing protein</fullName>
    </recommendedName>
</protein>
<dbReference type="EMBL" id="JANBUM010000323">
    <property type="protein sequence ID" value="KAJ2778946.1"/>
    <property type="molecule type" value="Genomic_DNA"/>
</dbReference>
<evidence type="ECO:0000313" key="6">
    <source>
        <dbReference type="Proteomes" id="UP001140172"/>
    </source>
</evidence>
<dbReference type="PROSITE" id="PS50850">
    <property type="entry name" value="MFS"/>
    <property type="match status" value="1"/>
</dbReference>
<evidence type="ECO:0000256" key="1">
    <source>
        <dbReference type="ARBA" id="ARBA00004141"/>
    </source>
</evidence>